<dbReference type="CDD" id="cd05282">
    <property type="entry name" value="ETR_like"/>
    <property type="match status" value="1"/>
</dbReference>
<accession>A0A0A2W4M1</accession>
<feature type="domain" description="Alcohol dehydrogenase-like N-terminal" evidence="4">
    <location>
        <begin position="30"/>
        <end position="110"/>
    </location>
</feature>
<dbReference type="InterPro" id="IPR036291">
    <property type="entry name" value="NAD(P)-bd_dom_sf"/>
</dbReference>
<evidence type="ECO:0000256" key="1">
    <source>
        <dbReference type="ARBA" id="ARBA00005179"/>
    </source>
</evidence>
<dbReference type="SUPFAM" id="SSF51735">
    <property type="entry name" value="NAD(P)-binding Rossmann-fold domains"/>
    <property type="match status" value="1"/>
</dbReference>
<protein>
    <submittedName>
        <fullName evidence="5">Trans-2-enoyl-CoA reductase</fullName>
    </submittedName>
</protein>
<evidence type="ECO:0000313" key="6">
    <source>
        <dbReference type="Proteomes" id="UP000030106"/>
    </source>
</evidence>
<dbReference type="EMBL" id="ANFO01000044">
    <property type="protein sequence ID" value="KGQ13390.1"/>
    <property type="molecule type" value="Genomic_DNA"/>
</dbReference>
<dbReference type="Pfam" id="PF08240">
    <property type="entry name" value="ADH_N"/>
    <property type="match status" value="1"/>
</dbReference>
<dbReference type="HOGENOM" id="CLU_026673_17_2_1"/>
<dbReference type="PANTHER" id="PTHR48106">
    <property type="entry name" value="QUINONE OXIDOREDUCTASE PIG3-RELATED"/>
    <property type="match status" value="1"/>
</dbReference>
<comment type="caution">
    <text evidence="5">The sequence shown here is derived from an EMBL/GenBank/DDBJ whole genome shotgun (WGS) entry which is preliminary data.</text>
</comment>
<dbReference type="InterPro" id="IPR013154">
    <property type="entry name" value="ADH-like_N"/>
</dbReference>
<dbReference type="Gene3D" id="3.40.50.720">
    <property type="entry name" value="NAD(P)-binding Rossmann-like Domain"/>
    <property type="match status" value="1"/>
</dbReference>
<dbReference type="GO" id="GO:0016651">
    <property type="term" value="F:oxidoreductase activity, acting on NAD(P)H"/>
    <property type="evidence" value="ECO:0007669"/>
    <property type="project" value="TreeGrafter"/>
</dbReference>
<evidence type="ECO:0000259" key="4">
    <source>
        <dbReference type="Pfam" id="PF08240"/>
    </source>
</evidence>
<dbReference type="Gene3D" id="3.90.180.10">
    <property type="entry name" value="Medium-chain alcohol dehydrogenases, catalytic domain"/>
    <property type="match status" value="1"/>
</dbReference>
<keyword evidence="3" id="KW-0560">Oxidoreductase</keyword>
<dbReference type="Proteomes" id="UP000030106">
    <property type="component" value="Unassembled WGS sequence"/>
</dbReference>
<evidence type="ECO:0000256" key="3">
    <source>
        <dbReference type="ARBA" id="ARBA00023002"/>
    </source>
</evidence>
<sequence length="311" mass="34322">MENSALWFRQFGEPEQVLTLEQAPLAPVIPGTLRVRMRYAPLNPSDLIPITGAYRHRVVPPRIAGYEGVGVVEQADSPAWIGRRVLPLRGEGTWQRWIDCPSQWAVPVPDSVPDELAARGYINPLAAWLMLKKWPVAGKSVLVTAAGSTCAGLLAQWAKQQGAKEVYGVYRSAQHLPALLQSGIIPLSGDDRGGIAEAAGKVDVVYDAVGGELATLMLDHLNHYAALISYGLLSGKAFSPRGKNVTAQRFHLRDTLAVTPVEEWQGWFISLWERLLQTQQPAVAVYALEDWRQALALFREPGRQRKPLLRL</sequence>
<keyword evidence="2" id="KW-0521">NADP</keyword>
<evidence type="ECO:0000313" key="5">
    <source>
        <dbReference type="EMBL" id="KGQ13390.1"/>
    </source>
</evidence>
<dbReference type="GO" id="GO:0070402">
    <property type="term" value="F:NADPH binding"/>
    <property type="evidence" value="ECO:0007669"/>
    <property type="project" value="TreeGrafter"/>
</dbReference>
<proteinExistence type="predicted"/>
<dbReference type="AlphaFoldDB" id="A0A0A2W4M1"/>
<evidence type="ECO:0000256" key="2">
    <source>
        <dbReference type="ARBA" id="ARBA00022857"/>
    </source>
</evidence>
<dbReference type="InterPro" id="IPR011032">
    <property type="entry name" value="GroES-like_sf"/>
</dbReference>
<dbReference type="PANTHER" id="PTHR48106:SF2">
    <property type="entry name" value="ZN2+-BINDING DEHYDROGENASE"/>
    <property type="match status" value="1"/>
</dbReference>
<gene>
    <name evidence="5" type="ORF">BBAD15_g926</name>
</gene>
<dbReference type="SUPFAM" id="SSF50129">
    <property type="entry name" value="GroES-like"/>
    <property type="match status" value="1"/>
</dbReference>
<dbReference type="STRING" id="1245745.A0A0A2W4M1"/>
<name>A0A0A2W4M1_BEABA</name>
<reference evidence="5 6" key="1">
    <citation type="submission" date="2012-10" db="EMBL/GenBank/DDBJ databases">
        <title>Genome sequencing and analysis of entomopathogenic fungi Beauveria bassiana D1-5.</title>
        <authorList>
            <person name="Li Q."/>
            <person name="Wang L."/>
            <person name="Zhang Z."/>
            <person name="Wang Q."/>
            <person name="Ren J."/>
            <person name="Wang M."/>
            <person name="Xu W."/>
            <person name="Wang J."/>
            <person name="Lu Y."/>
            <person name="Du Q."/>
            <person name="Sun Z."/>
        </authorList>
    </citation>
    <scope>NUCLEOTIDE SEQUENCE [LARGE SCALE GENOMIC DNA]</scope>
    <source>
        <strain evidence="5 6">D1-5</strain>
    </source>
</reference>
<organism evidence="5 6">
    <name type="scientific">Beauveria bassiana D1-5</name>
    <dbReference type="NCBI Taxonomy" id="1245745"/>
    <lineage>
        <taxon>Eukaryota</taxon>
        <taxon>Fungi</taxon>
        <taxon>Dikarya</taxon>
        <taxon>Ascomycota</taxon>
        <taxon>Pezizomycotina</taxon>
        <taxon>Sordariomycetes</taxon>
        <taxon>Hypocreomycetidae</taxon>
        <taxon>Hypocreales</taxon>
        <taxon>Cordycipitaceae</taxon>
        <taxon>Beauveria</taxon>
    </lineage>
</organism>
<comment type="pathway">
    <text evidence="1">Secondary metabolite biosynthesis.</text>
</comment>